<dbReference type="VEuPathDB" id="PlasmoDB:PGAL8A_00081400"/>
<dbReference type="EMBL" id="CVMV01000013">
    <property type="protein sequence ID" value="CRG93110.1"/>
    <property type="molecule type" value="Genomic_DNA"/>
</dbReference>
<gene>
    <name evidence="1" type="ORF">PGAL8A_00081400</name>
</gene>
<evidence type="ECO:0000313" key="1">
    <source>
        <dbReference type="EMBL" id="CRG93110.1"/>
    </source>
</evidence>
<protein>
    <submittedName>
        <fullName evidence="1">Uncharacterized protein</fullName>
    </submittedName>
</protein>
<comment type="caution">
    <text evidence="1">The sequence shown here is derived from an EMBL/GenBank/DDBJ whole genome shotgun (WGS) entry which is preliminary data.</text>
</comment>
<dbReference type="RefSeq" id="XP_028525932.1">
    <property type="nucleotide sequence ID" value="XM_028670599.1"/>
</dbReference>
<dbReference type="OrthoDB" id="371246at2759"/>
<dbReference type="Proteomes" id="UP000220797">
    <property type="component" value="Unassembled WGS sequence"/>
</dbReference>
<proteinExistence type="predicted"/>
<evidence type="ECO:0000313" key="2">
    <source>
        <dbReference type="Proteomes" id="UP000220797"/>
    </source>
</evidence>
<sequence>MIRIYPYPFSKHVKSLPDPPPAKPREIKHFECKKYENNYSWLLEAKSNLKKCFHLCNFCSKRFNYMRCVVKNSNMHYEYNLNNKILKNKLKEDAQLREDIYDINLHDNNKTYDVKNNILKINSNKLRNNTYSNESFENIKTIKNSSIIFSNSLNHNKNESLSFNDDVYIFVDDYSKEKSKDCKRDEESCINKNSEDMNILKHDIILSKYKPENMIIHIKRHFRNNISYFACEHLKSNDLYNLNDENNNYDNINIYMYDNDREDFMSDCIINLNDENELYSISQSCVINGVDKNRKESQKEQNNTKNIYNTKFRNSFSLRKNKLKEKNLENNINHITQINENCKLLNTSSSLNNKGFDILSHVKERTKMNDIILHINEDKKNSKNVYSFFQNDKKNNKLMCDSISKDMYFKNFKNSHKNSKNYLEIIFDNKVNENMDFNDKNKLHPLHKIDGDAEENVIPLYKKDFHFNNLLKEKKRNENCESDNINIIITNDYVDGNKNDGITKNFNSCDDNYENRVSKNYSNEKHLSKYNVKKENKSINLNKEMSSRRLIDELNGRLIERKNFYLENNEGTNKNISCILIQKEKEKRVVNESTGDFINNKNHFKDVLKNNLASIKKSMNLLNVYKKSMKKTKTINNVNIDEFKNKLINDMTSVSNIQKNKIQKSAALDDETKKRKENGKIKNYYDKELKKKFFYTDVDYFKAGVNFINNKGSEIDTKKGNLKEVHEETNDNTCAQNYNIEIKSLTIDEKQKSNNIKLLKQIKRNNYMEENVMDENKIKSDYSHFGQVEQVYEKKNINNIVYDQILDINKDKKYKEVKNKEETIFNDNLKNKYFNNKNSLNLKCIHKKDTNEISLKKEDNIMKTLNEIGNDDGNKKCINKSYNSYSDNKINDNIGSDKNNNGKSSTLQNNIFNSFIKNCECGTRNCENYQIKSELTEINYSNIKKYNDDFRRENIHISKKDESDSINSWSDNTSISVSKTTFSNELNLNNNKDYLFRKNKLDIHYLNNKIHFNQNKDENIKYNNVIDRSKKADKQQNKENEVNKIEYDEKLNKNMKNKLGSILSMYTNPSKINIHNKIYTSDIEKNNLDNKKVIYINNNYFFNVDKDNYFENGSGKFPENSMKCNFKKFDLQFCKNNNDFYSFKYMSNVLSSSCSLSKEYIFSESYESNILEEKFHKLNDLRNKYLLKKCLTKVLDKKKIQSINSTNKKISSMNQRKLKCNMRKNTYDKNLKNDNKFNLIKKFNDALNIKQKIERNFKISKEDTNLYEAPKSPKKQDKIPKPLASQLEINSLSYLKKTPSYPFEEFNF</sequence>
<keyword evidence="2" id="KW-1185">Reference proteome</keyword>
<reference evidence="1" key="1">
    <citation type="submission" date="2015-04" db="EMBL/GenBank/DDBJ databases">
        <authorList>
            <consortium name="Pathogen Informatics"/>
        </authorList>
    </citation>
    <scope>NUCLEOTIDE SEQUENCE [LARGE SCALE GENOMIC DNA]</scope>
    <source>
        <strain evidence="1">8A</strain>
    </source>
</reference>
<name>A0A1J1GL37_PLAGA</name>
<dbReference type="GeneID" id="39729338"/>
<organism evidence="1 2">
    <name type="scientific">Plasmodium gallinaceum</name>
    <dbReference type="NCBI Taxonomy" id="5849"/>
    <lineage>
        <taxon>Eukaryota</taxon>
        <taxon>Sar</taxon>
        <taxon>Alveolata</taxon>
        <taxon>Apicomplexa</taxon>
        <taxon>Aconoidasida</taxon>
        <taxon>Haemosporida</taxon>
        <taxon>Plasmodiidae</taxon>
        <taxon>Plasmodium</taxon>
        <taxon>Plasmodium (Haemamoeba)</taxon>
    </lineage>
</organism>
<accession>A0A1J1GL37</accession>